<dbReference type="AlphaFoldDB" id="A0A545U8Q4"/>
<dbReference type="Proteomes" id="UP000315439">
    <property type="component" value="Unassembled WGS sequence"/>
</dbReference>
<keyword evidence="1" id="KW-0732">Signal</keyword>
<evidence type="ECO:0000256" key="1">
    <source>
        <dbReference type="SAM" id="SignalP"/>
    </source>
</evidence>
<evidence type="ECO:0000313" key="3">
    <source>
        <dbReference type="EMBL" id="TQV85845.1"/>
    </source>
</evidence>
<organism evidence="3 4">
    <name type="scientific">Aliikangiella coralliicola</name>
    <dbReference type="NCBI Taxonomy" id="2592383"/>
    <lineage>
        <taxon>Bacteria</taxon>
        <taxon>Pseudomonadati</taxon>
        <taxon>Pseudomonadota</taxon>
        <taxon>Gammaproteobacteria</taxon>
        <taxon>Oceanospirillales</taxon>
        <taxon>Pleioneaceae</taxon>
        <taxon>Aliikangiella</taxon>
    </lineage>
</organism>
<keyword evidence="4" id="KW-1185">Reference proteome</keyword>
<name>A0A545U8Q4_9GAMM</name>
<dbReference type="Pfam" id="PF14321">
    <property type="entry name" value="DUF4382"/>
    <property type="match status" value="1"/>
</dbReference>
<reference evidence="3 4" key="1">
    <citation type="submission" date="2019-07" db="EMBL/GenBank/DDBJ databases">
        <title>Draft genome for Aliikangiella sp. M105.</title>
        <authorList>
            <person name="Wang G."/>
        </authorList>
    </citation>
    <scope>NUCLEOTIDE SEQUENCE [LARGE SCALE GENOMIC DNA]</scope>
    <source>
        <strain evidence="3 4">M105</strain>
    </source>
</reference>
<evidence type="ECO:0000259" key="2">
    <source>
        <dbReference type="Pfam" id="PF14321"/>
    </source>
</evidence>
<accession>A0A545U8Q4</accession>
<gene>
    <name evidence="3" type="ORF">FLL46_18135</name>
</gene>
<feature type="chain" id="PRO_5022137948" evidence="1">
    <location>
        <begin position="29"/>
        <end position="310"/>
    </location>
</feature>
<feature type="domain" description="DUF4382" evidence="2">
    <location>
        <begin position="47"/>
        <end position="191"/>
    </location>
</feature>
<dbReference type="InterPro" id="IPR025491">
    <property type="entry name" value="DUF4382"/>
</dbReference>
<protein>
    <submittedName>
        <fullName evidence="3">DUF4382 domain-containing protein</fullName>
    </submittedName>
</protein>
<dbReference type="EMBL" id="VIKS01000011">
    <property type="protein sequence ID" value="TQV85845.1"/>
    <property type="molecule type" value="Genomic_DNA"/>
</dbReference>
<sequence length="310" mass="33598">MLDGVTMRFKKFSLSQWFIILACLLLNACGGSSSDTVEEVVQQKSFITLKITDAPIDTATEVVVEFTGVELKPASGAPLNFDFDEAKTIDLLALQGNDSEVLLENIEVESGSYQWARLKVNAQINTMDSYISFENGNSFSLYVPSGNQSGLKLNDSFTVLAGQTTSFTIDFDLRKSVINPKGLVNDYILKPRLRIIDNAEISTITGTVSDELMNQASCAEGASIYVFSGHDMTPDDEGSSTPPLTSSFVNLNSESGIYEFVVAYLSPGNYTLSLTCDADLDAPEVDDDITFLASVNVSTDANQTAEVMIN</sequence>
<dbReference type="OrthoDB" id="7062064at2"/>
<comment type="caution">
    <text evidence="3">The sequence shown here is derived from an EMBL/GenBank/DDBJ whole genome shotgun (WGS) entry which is preliminary data.</text>
</comment>
<feature type="signal peptide" evidence="1">
    <location>
        <begin position="1"/>
        <end position="28"/>
    </location>
</feature>
<proteinExistence type="predicted"/>
<evidence type="ECO:0000313" key="4">
    <source>
        <dbReference type="Proteomes" id="UP000315439"/>
    </source>
</evidence>